<accession>A0AAW1PQW5</accession>
<keyword evidence="1" id="KW-1133">Transmembrane helix</keyword>
<feature type="transmembrane region" description="Helical" evidence="1">
    <location>
        <begin position="318"/>
        <end position="344"/>
    </location>
</feature>
<dbReference type="AlphaFoldDB" id="A0AAW1PQW5"/>
<name>A0AAW1PQW5_9CHLO</name>
<dbReference type="CDD" id="cd00519">
    <property type="entry name" value="Lipase_3"/>
    <property type="match status" value="1"/>
</dbReference>
<feature type="transmembrane region" description="Helical" evidence="1">
    <location>
        <begin position="135"/>
        <end position="158"/>
    </location>
</feature>
<evidence type="ECO:0000256" key="1">
    <source>
        <dbReference type="SAM" id="Phobius"/>
    </source>
</evidence>
<dbReference type="Pfam" id="PF01764">
    <property type="entry name" value="Lipase_3"/>
    <property type="match status" value="1"/>
</dbReference>
<keyword evidence="4" id="KW-1185">Reference proteome</keyword>
<feature type="transmembrane region" description="Helical" evidence="1">
    <location>
        <begin position="91"/>
        <end position="114"/>
    </location>
</feature>
<dbReference type="InterPro" id="IPR002921">
    <property type="entry name" value="Fungal_lipase-type"/>
</dbReference>
<feature type="transmembrane region" description="Helical" evidence="1">
    <location>
        <begin position="275"/>
        <end position="297"/>
    </location>
</feature>
<organism evidence="3 4">
    <name type="scientific">Symbiochloris irregularis</name>
    <dbReference type="NCBI Taxonomy" id="706552"/>
    <lineage>
        <taxon>Eukaryota</taxon>
        <taxon>Viridiplantae</taxon>
        <taxon>Chlorophyta</taxon>
        <taxon>core chlorophytes</taxon>
        <taxon>Trebouxiophyceae</taxon>
        <taxon>Trebouxiales</taxon>
        <taxon>Trebouxiaceae</taxon>
        <taxon>Symbiochloris</taxon>
    </lineage>
</organism>
<dbReference type="GO" id="GO:0006629">
    <property type="term" value="P:lipid metabolic process"/>
    <property type="evidence" value="ECO:0007669"/>
    <property type="project" value="InterPro"/>
</dbReference>
<dbReference type="EMBL" id="JALJOQ010000014">
    <property type="protein sequence ID" value="KAK9810817.1"/>
    <property type="molecule type" value="Genomic_DNA"/>
</dbReference>
<dbReference type="PANTHER" id="PTHR45856:SF24">
    <property type="entry name" value="FUNGAL LIPASE-LIKE DOMAIN-CONTAINING PROTEIN"/>
    <property type="match status" value="1"/>
</dbReference>
<evidence type="ECO:0000313" key="4">
    <source>
        <dbReference type="Proteomes" id="UP001465755"/>
    </source>
</evidence>
<protein>
    <recommendedName>
        <fullName evidence="2">Fungal lipase-type domain-containing protein</fullName>
    </recommendedName>
</protein>
<feature type="transmembrane region" description="Helical" evidence="1">
    <location>
        <begin position="210"/>
        <end position="233"/>
    </location>
</feature>
<proteinExistence type="predicted"/>
<feature type="transmembrane region" description="Helical" evidence="1">
    <location>
        <begin position="51"/>
        <end position="71"/>
    </location>
</feature>
<comment type="caution">
    <text evidence="3">The sequence shown here is derived from an EMBL/GenBank/DDBJ whole genome shotgun (WGS) entry which is preliminary data.</text>
</comment>
<dbReference type="InterPro" id="IPR051218">
    <property type="entry name" value="Sec_MonoDiacylglyc_Lipase"/>
</dbReference>
<feature type="transmembrane region" description="Helical" evidence="1">
    <location>
        <begin position="356"/>
        <end position="378"/>
    </location>
</feature>
<dbReference type="SUPFAM" id="SSF53474">
    <property type="entry name" value="alpha/beta-Hydrolases"/>
    <property type="match status" value="1"/>
</dbReference>
<dbReference type="Gene3D" id="3.40.50.1820">
    <property type="entry name" value="alpha/beta hydrolase"/>
    <property type="match status" value="1"/>
</dbReference>
<dbReference type="Proteomes" id="UP001465755">
    <property type="component" value="Unassembled WGS sequence"/>
</dbReference>
<gene>
    <name evidence="3" type="ORF">WJX73_009654</name>
</gene>
<reference evidence="3 4" key="1">
    <citation type="journal article" date="2024" name="Nat. Commun.">
        <title>Phylogenomics reveals the evolutionary origins of lichenization in chlorophyte algae.</title>
        <authorList>
            <person name="Puginier C."/>
            <person name="Libourel C."/>
            <person name="Otte J."/>
            <person name="Skaloud P."/>
            <person name="Haon M."/>
            <person name="Grisel S."/>
            <person name="Petersen M."/>
            <person name="Berrin J.G."/>
            <person name="Delaux P.M."/>
            <person name="Dal Grande F."/>
            <person name="Keller J."/>
        </authorList>
    </citation>
    <scope>NUCLEOTIDE SEQUENCE [LARGE SCALE GENOMIC DNA]</scope>
    <source>
        <strain evidence="3 4">SAG 2036</strain>
    </source>
</reference>
<keyword evidence="1" id="KW-0472">Membrane</keyword>
<dbReference type="InterPro" id="IPR029058">
    <property type="entry name" value="AB_hydrolase_fold"/>
</dbReference>
<evidence type="ECO:0000313" key="3">
    <source>
        <dbReference type="EMBL" id="KAK9810817.1"/>
    </source>
</evidence>
<keyword evidence="1" id="KW-0812">Transmembrane</keyword>
<sequence length="717" mass="80498">MSAPSTAIPDAENPTDTISTATDLLSDAAHLLASDRREVFLRIEVVSGFRAIAFTTFVLGFLSFAFIWALFGYNFREKKHPNELFESDGLQLANLCVGCCCLLAEGLAIASFLWRLLIAHQASLRWQRRRRRMATFVFLSASVHAVNLILFIISNSWLLAKACSWFSPVVAALSTVEWTLWNTYIWLFLVMAASLCQWSPKHDAEHKDGAANLLVLDAPWTAYVWTLPMWFIFEASCLTPIALGLSERHSGSILLSSDLGPDCKRVPHKCSAPGVVNAFSSVWGVMFWLYAMQYYFYIFRTRYQLRQQGYLLYRTANILLQLQMRTAFLLFKVLLLSAALIWLARYPNCWTYLETVPGLLAMYLAGTSFCVVSLWLFTPKHADDHLLMELWLQDPAWTEAEKPAKDEDIIFLCRRDHDSDASPGLVVQSIYHRPSKDLTVDTPVGATLRNALSDLKAWQTAHPVVSELAHAGLKPSVHFGFYRAWTNGGLNVKVINCIRELWASGAMHRDAKVYITGHSLGGALAMLAAHDIHTELQPASMHIVTFGCPYVGNAAFRNDYNARLPDTWHLVHDGDPVPRTGKLFGLFKRPGKQVLVNQAGEMAVNPNSLEIHLQRGTSVANHYLTAYRLALLAICRMQFTVRGTAGGRAGVLAMSEDAALHEDMQRDGFEWAEFRKAARWGEPVLRRVRPPKEKLGIGSLLCKIVNPFGQVIEWHSL</sequence>
<feature type="domain" description="Fungal lipase-type" evidence="2">
    <location>
        <begin position="466"/>
        <end position="580"/>
    </location>
</feature>
<dbReference type="PANTHER" id="PTHR45856">
    <property type="entry name" value="ALPHA/BETA-HYDROLASES SUPERFAMILY PROTEIN"/>
    <property type="match status" value="1"/>
</dbReference>
<evidence type="ECO:0000259" key="2">
    <source>
        <dbReference type="Pfam" id="PF01764"/>
    </source>
</evidence>
<feature type="transmembrane region" description="Helical" evidence="1">
    <location>
        <begin position="178"/>
        <end position="198"/>
    </location>
</feature>